<evidence type="ECO:0000313" key="6">
    <source>
        <dbReference type="Proteomes" id="UP001181693"/>
    </source>
</evidence>
<dbReference type="SUPFAM" id="SSF48371">
    <property type="entry name" value="ARM repeat"/>
    <property type="match status" value="3"/>
</dbReference>
<evidence type="ECO:0000256" key="1">
    <source>
        <dbReference type="ARBA" id="ARBA00008304"/>
    </source>
</evidence>
<dbReference type="InterPro" id="IPR046837">
    <property type="entry name" value="Laa1/Sip1/HEATR5-like_HEAT"/>
</dbReference>
<protein>
    <recommendedName>
        <fullName evidence="3">HEAT repeat-containing protein 5A</fullName>
    </recommendedName>
</protein>
<feature type="region of interest" description="Disordered" evidence="4">
    <location>
        <begin position="1185"/>
        <end position="1211"/>
    </location>
</feature>
<feature type="compositionally biased region" description="Basic and acidic residues" evidence="4">
    <location>
        <begin position="1653"/>
        <end position="1663"/>
    </location>
</feature>
<dbReference type="InterPro" id="IPR040108">
    <property type="entry name" value="Laa1/Sip1/HEATR5"/>
</dbReference>
<comment type="similarity">
    <text evidence="1">Belongs to the HEATR5 family.</text>
</comment>
<feature type="region of interest" description="Disordered" evidence="4">
    <location>
        <begin position="1641"/>
        <end position="1663"/>
    </location>
</feature>
<accession>A0AAV2ZFV3</accession>
<reference evidence="5" key="1">
    <citation type="thesis" date="2020" institute="ProQuest LLC" country="789 East Eisenhower Parkway, Ann Arbor, MI, USA">
        <title>Comparative Genomics and Chromosome Evolution.</title>
        <authorList>
            <person name="Mudd A.B."/>
        </authorList>
    </citation>
    <scope>NUCLEOTIDE SEQUENCE</scope>
    <source>
        <strain evidence="5">1538</strain>
        <tissue evidence="5">Blood</tissue>
    </source>
</reference>
<dbReference type="PANTHER" id="PTHR21663:SF1">
    <property type="entry name" value="HEAT REPEAT-CONTAINING PROTEIN 5A"/>
    <property type="match status" value="1"/>
</dbReference>
<keyword evidence="6" id="KW-1185">Reference proteome</keyword>
<sequence length="2034" mass="220699">MEPSDRLQLLDVSGLEEPQRSLRVLEWLQYLRMVLPITARAEVKQNQKQLVEQLIMIMMGSPGPPVRRLLAHNFAMVYSSGDTFSAYETIDRCNELIRSKDDSPSGLPNKLAAVACLGTLYQKLGRLLGSTFSDTVANLLKVLRNAESQGRSEIMMSLESIVAGLGPSAASCHRDIYKAARSCLTDRSMSVRCATAQCLLALQNEASFMWTSDLESLVSLCFKAFEGSSYDVRLAVSRLLGKVLARAVQGTSPSRQSVRKLSLQEALSLLSTGFLRGNSGFLRGGGDMLGGNSSTTRHVRLGATQAYIVFISTLGGHWLSGNVPLVLSHVLELVSHQKATQSPVEACCARRCISYILRSTLGELLGEKAQLEAAREICEVVKKLMKSVDLVLSDSNQETRFCTTDIPASQHVLVCALQELGDLILGLGTTASPLLRDSSAGVLDTVISVALHPSLSARLSSAWCLRCLVVSMPSLAAPLLDRCAERLIALKSSSEAVSGYSLVAAGLLGSVRLCPLGVPHGKGKVILSLAEDLLCSASQNSRLSVHRVHAGWLLIASLMTLGPSTVHPHLGRILLLWRSVFPESPKDLDTEQSRGDAFTWQVTLEGRAGAMSALQSFILHCGELMTEDVLQRLLPPLPCAVTLLTRLPSLQKLYGNPLKACSVLYRQRLYQLLKLLPPKTYEGSMCAVMKELVADLSSPDYTPSGAAFLLPSLCHPDDLVLLGPSVKENSHRAVEEQLLLTSGIAGGSLEYDPHAIYQRPSEGESVPASLPPVFTVIQDAASLFGILLSNMPESQRVQILEQLVDSIKQTKGSRQQSIQLSALTALCSFLRHLASDHVKLGPEEAPKQCLSLIVGALESSSPGLRCAAVECMARLSHVVAEPAYTSGLAHASFEKLKVARDVVTRTSHSLALGSLYRYLGGLSSSLHLASCVSVLHSLSQDTTSPEVQTWALHSLSIIIDSSGPLYNVHIEPTLTLLLTALLTTSPSHTEVHGSLGRCLSALLNILGPELQGSGEMVSSQRNYCLLACSVLQENPDCLVQAQGISCLQQLHMFAPKHVNLSSLVPTLCVHLCSPHLILRRAVLACLRQLAQREAAEVSEHAMTIAKDGQVSLKMDVNMRELGLEGVLLSLLDRESDQQLLQDVKETLLHMQSCTGLSRLSFWLRLHKDILSTSADFAAVASVDTTQDDDGEHCSDSVLTSQKEESSPPAVSPRWHTRVFSMECLCLLMSQCEEEGGAHFSMALAQELKHKEPNRDFLVLHLQDLIRMSFMAATDHSEELRLVGLQALLQVIHQFSSVPEPEFPGHVILEQYQANVLAAVRPAFNTDTPPDVTARACQVCSAWLASGVVKEPSDLHRVQQLLLASLSRVQVAKETSSVYSESTTTMETLAVLKAWAEVNGEYLGQLKTTSHKPEIKALTSKASGVSGGNLTDSLLSLVQADISTLSKLWLSALQDHALLTLPAECSHQLPTQGGAFFTAETSDAAKSHYLSSWAPILHATSLWLSSSGFIHTDQEEPGSRLSRPVTPTTMGQEQSTKIPSKTPDDVNSERFHLILGICVEFLCCPPADASMERITACLRAMRSLFGVSWPRVHIGADQELAIELVTVLHRLLLMRESSEVQLLALEVGRQILGATQEHVQERRRSAEVDDGAEEKETLPEFGEGHDTGGLIPGRSLVLAALELCLCILIRQLPQLSPRLSGNSSGNNTVMKTLSHDASLLVSASLGILAELPSLCSPEGSVSILPTLLYLVVGVLQHTAQKLPDGRLPMTVTSSLQTLKIIVSSPMSRIEKTRASWSSLLHSSASTMLQSWDAAQEKDQIGLLTALTIFLLSANPEVLAEQGIQTGFLQRFHSCIDSKDANEQLKCYRLILSIFQHPAHEVVAPYIRDLAPLVVRHLSHADSRKPHSQPELLVLQEGVRLLQALITASEEQNRPPMLSMVFHLLISFLLDENALGSASQYSKALHDFGLQGLTQFGASYPAQFRQLMGSSTALRSRLEAALRGNQESLKPKVSSRNVRGGGQGSPSIQLKTNFLG</sequence>
<feature type="region of interest" description="Disordered" evidence="4">
    <location>
        <begin position="1513"/>
        <end position="1543"/>
    </location>
</feature>
<feature type="compositionally biased region" description="Polar residues" evidence="4">
    <location>
        <begin position="1524"/>
        <end position="1538"/>
    </location>
</feature>
<evidence type="ECO:0000256" key="4">
    <source>
        <dbReference type="SAM" id="MobiDB-lite"/>
    </source>
</evidence>
<dbReference type="InterPro" id="IPR016024">
    <property type="entry name" value="ARM-type_fold"/>
</dbReference>
<dbReference type="FunFam" id="1.25.10.10:FF:000262">
    <property type="entry name" value="HEAT repeat-containing protein 5B"/>
    <property type="match status" value="1"/>
</dbReference>
<dbReference type="GO" id="GO:0042147">
    <property type="term" value="P:retrograde transport, endosome to Golgi"/>
    <property type="evidence" value="ECO:0007669"/>
    <property type="project" value="TreeGrafter"/>
</dbReference>
<dbReference type="Pfam" id="PF25468">
    <property type="entry name" value="HEAT_HEATR5A"/>
    <property type="match status" value="1"/>
</dbReference>
<dbReference type="EMBL" id="DYDO01000013">
    <property type="protein sequence ID" value="DBA14096.1"/>
    <property type="molecule type" value="Genomic_DNA"/>
</dbReference>
<evidence type="ECO:0000256" key="3">
    <source>
        <dbReference type="ARBA" id="ARBA00070811"/>
    </source>
</evidence>
<organism evidence="5 6">
    <name type="scientific">Pyxicephalus adspersus</name>
    <name type="common">African bullfrog</name>
    <dbReference type="NCBI Taxonomy" id="30357"/>
    <lineage>
        <taxon>Eukaryota</taxon>
        <taxon>Metazoa</taxon>
        <taxon>Chordata</taxon>
        <taxon>Craniata</taxon>
        <taxon>Vertebrata</taxon>
        <taxon>Euteleostomi</taxon>
        <taxon>Amphibia</taxon>
        <taxon>Batrachia</taxon>
        <taxon>Anura</taxon>
        <taxon>Neobatrachia</taxon>
        <taxon>Ranoidea</taxon>
        <taxon>Pyxicephalidae</taxon>
        <taxon>Pyxicephalinae</taxon>
        <taxon>Pyxicephalus</taxon>
    </lineage>
</organism>
<gene>
    <name evidence="5" type="ORF">GDO54_005111</name>
</gene>
<dbReference type="GO" id="GO:0006897">
    <property type="term" value="P:endocytosis"/>
    <property type="evidence" value="ECO:0007669"/>
    <property type="project" value="TreeGrafter"/>
</dbReference>
<dbReference type="Gene3D" id="1.25.10.10">
    <property type="entry name" value="Leucine-rich Repeat Variant"/>
    <property type="match status" value="2"/>
</dbReference>
<dbReference type="GO" id="GO:0005829">
    <property type="term" value="C:cytosol"/>
    <property type="evidence" value="ECO:0007669"/>
    <property type="project" value="GOC"/>
</dbReference>
<name>A0AAV2ZFV3_PYXAD</name>
<keyword evidence="2" id="KW-0677">Repeat</keyword>
<dbReference type="PANTHER" id="PTHR21663">
    <property type="entry name" value="HYPOTHETICAL HEAT DOMAIN-CONTAINING"/>
    <property type="match status" value="1"/>
</dbReference>
<evidence type="ECO:0000313" key="5">
    <source>
        <dbReference type="EMBL" id="DBA14096.1"/>
    </source>
</evidence>
<comment type="caution">
    <text evidence="5">The sequence shown here is derived from an EMBL/GenBank/DDBJ whole genome shotgun (WGS) entry which is preliminary data.</text>
</comment>
<dbReference type="Proteomes" id="UP001181693">
    <property type="component" value="Unassembled WGS sequence"/>
</dbReference>
<dbReference type="GO" id="GO:0008104">
    <property type="term" value="P:intracellular protein localization"/>
    <property type="evidence" value="ECO:0007669"/>
    <property type="project" value="TreeGrafter"/>
</dbReference>
<dbReference type="GO" id="GO:0016020">
    <property type="term" value="C:membrane"/>
    <property type="evidence" value="ECO:0007669"/>
    <property type="project" value="TreeGrafter"/>
</dbReference>
<proteinExistence type="inferred from homology"/>
<dbReference type="InterPro" id="IPR011989">
    <property type="entry name" value="ARM-like"/>
</dbReference>
<evidence type="ECO:0000256" key="2">
    <source>
        <dbReference type="ARBA" id="ARBA00022737"/>
    </source>
</evidence>
<dbReference type="Pfam" id="PF20210">
    <property type="entry name" value="Laa1_Sip1_HTR5"/>
    <property type="match status" value="1"/>
</dbReference>
<dbReference type="GO" id="GO:0030139">
    <property type="term" value="C:endocytic vesicle"/>
    <property type="evidence" value="ECO:0007669"/>
    <property type="project" value="TreeGrafter"/>
</dbReference>
<dbReference type="FunFam" id="1.25.10.10:FF:000098">
    <property type="entry name" value="HEAT repeat-containing protein 5A isoform X2"/>
    <property type="match status" value="1"/>
</dbReference>
<dbReference type="GO" id="GO:0005794">
    <property type="term" value="C:Golgi apparatus"/>
    <property type="evidence" value="ECO:0007669"/>
    <property type="project" value="TreeGrafter"/>
</dbReference>